<sequence length="723" mass="79294">MAGRPAPIEQHGEGVTESASYLEHLLQRLENTADQDQAAVPSPTTSTRGVDPNYDASSPIPANLWQHLSSSNPSSPRDYYNLIQSPIPTTNFPRDTVVENPWMEELEQQKIAASQAQHMTASAAVDEGHRSRDAIGQLPPVPGDNLNQHRLDQLYPFASSSAEHGVVSSDALLYEGGAAQWYRSGGYFGPESYLPRGGEAFYRNFAPMESSGTQSSDSASGIPQFDGRNLKSCSNGRDEARIGWDQSIASQFARSSETHPESDVNRAIPLPTQASLPSVAGNANTEPGASTRSENSMGTPNTSLSSGPSDESDYEECTRNVEPPGTDNSGKRKIREPPGEEGDDSARTSEVELKKTAFENLPRKKGNAARRREPRFAIKTRTDVDIMDDGFKWRKYGQKAVKNSPHPRNYYRCTTPQCPVRKRVERSSEDAGLVITTYEGTHTHQTPGVLRSPGSIRPLEPGGRLYQNPVNPAGLGPRGNLLPLPPEFSLAALSQLRSLQQSARSLQGLGIPPGPRFPGSFLRESLNRAQQFLGLHDPAFGSIKAEPYHFRSLDFLPGGFCYGFPYPGTIFPSTGIPETMYMMRPQHGRPRSDPSQTRNHNPAMADPDYLDLPQQTTPPTEGDLVRRVLEAEEKELVDAVRRGISTNVDDLTATASTFNQGSAASPHENFASRLQSSPRNRVEVERMRALQARAALQQREVGSSSDNQTRSQRRQQPPNSNED</sequence>
<feature type="compositionally biased region" description="Polar residues" evidence="6">
    <location>
        <begin position="700"/>
        <end position="723"/>
    </location>
</feature>
<evidence type="ECO:0000256" key="4">
    <source>
        <dbReference type="ARBA" id="ARBA00023163"/>
    </source>
</evidence>
<dbReference type="OrthoDB" id="10572041at2759"/>
<dbReference type="GO" id="GO:0005634">
    <property type="term" value="C:nucleus"/>
    <property type="evidence" value="ECO:0000318"/>
    <property type="project" value="GO_Central"/>
</dbReference>
<dbReference type="PANTHER" id="PTHR31221">
    <property type="entry name" value="WRKY TRANSCRIPTION FACTOR PROTEIN 1-RELATED"/>
    <property type="match status" value="1"/>
</dbReference>
<feature type="compositionally biased region" description="Basic and acidic residues" evidence="6">
    <location>
        <begin position="344"/>
        <end position="357"/>
    </location>
</feature>
<dbReference type="InterPro" id="IPR036576">
    <property type="entry name" value="WRKY_dom_sf"/>
</dbReference>
<feature type="region of interest" description="Disordered" evidence="6">
    <location>
        <begin position="29"/>
        <end position="58"/>
    </location>
</feature>
<feature type="region of interest" description="Disordered" evidence="6">
    <location>
        <begin position="694"/>
        <end position="723"/>
    </location>
</feature>
<dbReference type="PANTHER" id="PTHR31221:SF334">
    <property type="entry name" value="WRKY TRANSCRIPTION FACTOR 57-RELATED"/>
    <property type="match status" value="1"/>
</dbReference>
<feature type="region of interest" description="Disordered" evidence="6">
    <location>
        <begin position="208"/>
        <end position="237"/>
    </location>
</feature>
<dbReference type="GO" id="GO:0003700">
    <property type="term" value="F:DNA-binding transcription factor activity"/>
    <property type="evidence" value="ECO:0000318"/>
    <property type="project" value="GO_Central"/>
</dbReference>
<gene>
    <name evidence="9" type="primary">LOC112277748</name>
    <name evidence="8" type="ORF">PHYPA_030248</name>
</gene>
<feature type="compositionally biased region" description="Polar residues" evidence="6">
    <location>
        <begin position="272"/>
        <end position="309"/>
    </location>
</feature>
<comment type="subcellular location">
    <subcellularLocation>
        <location evidence="1">Nucleus</location>
    </subcellularLocation>
</comment>
<protein>
    <recommendedName>
        <fullName evidence="7">WRKY domain-containing protein</fullName>
    </recommendedName>
</protein>
<reference evidence="8 10" key="1">
    <citation type="journal article" date="2008" name="Science">
        <title>The Physcomitrella genome reveals evolutionary insights into the conquest of land by plants.</title>
        <authorList>
            <person name="Rensing S."/>
            <person name="Lang D."/>
            <person name="Zimmer A."/>
            <person name="Terry A."/>
            <person name="Salamov A."/>
            <person name="Shapiro H."/>
            <person name="Nishiyama T."/>
            <person name="Perroud P.-F."/>
            <person name="Lindquist E."/>
            <person name="Kamisugi Y."/>
            <person name="Tanahashi T."/>
            <person name="Sakakibara K."/>
            <person name="Fujita T."/>
            <person name="Oishi K."/>
            <person name="Shin-I T."/>
            <person name="Kuroki Y."/>
            <person name="Toyoda A."/>
            <person name="Suzuki Y."/>
            <person name="Hashimoto A."/>
            <person name="Yamaguchi K."/>
            <person name="Sugano A."/>
            <person name="Kohara Y."/>
            <person name="Fujiyama A."/>
            <person name="Anterola A."/>
            <person name="Aoki S."/>
            <person name="Ashton N."/>
            <person name="Barbazuk W.B."/>
            <person name="Barker E."/>
            <person name="Bennetzen J."/>
            <person name="Bezanilla M."/>
            <person name="Blankenship R."/>
            <person name="Cho S.H."/>
            <person name="Dutcher S."/>
            <person name="Estelle M."/>
            <person name="Fawcett J.A."/>
            <person name="Gundlach H."/>
            <person name="Hanada K."/>
            <person name="Heyl A."/>
            <person name="Hicks K.A."/>
            <person name="Hugh J."/>
            <person name="Lohr M."/>
            <person name="Mayer K."/>
            <person name="Melkozernov A."/>
            <person name="Murata T."/>
            <person name="Nelson D."/>
            <person name="Pils B."/>
            <person name="Prigge M."/>
            <person name="Reiss B."/>
            <person name="Renner T."/>
            <person name="Rombauts S."/>
            <person name="Rushton P."/>
            <person name="Sanderfoot A."/>
            <person name="Schween G."/>
            <person name="Shiu S.-H."/>
            <person name="Stueber K."/>
            <person name="Theodoulou F.L."/>
            <person name="Tu H."/>
            <person name="Van de Peer Y."/>
            <person name="Verrier P.J."/>
            <person name="Waters E."/>
            <person name="Wood A."/>
            <person name="Yang L."/>
            <person name="Cove D."/>
            <person name="Cuming A."/>
            <person name="Hasebe M."/>
            <person name="Lucas S."/>
            <person name="Mishler D.B."/>
            <person name="Reski R."/>
            <person name="Grigoriev I."/>
            <person name="Quatrano R.S."/>
            <person name="Boore J.L."/>
        </authorList>
    </citation>
    <scope>NUCLEOTIDE SEQUENCE [LARGE SCALE GENOMIC DNA]</scope>
    <source>
        <strain evidence="9 10">cv. Gransden 2004</strain>
    </source>
</reference>
<dbReference type="EnsemblPlants" id="Pp3c26_5090V3.1">
    <property type="protein sequence ID" value="Pp3c26_5090V3.1"/>
    <property type="gene ID" value="Pp3c26_5090"/>
</dbReference>
<dbReference type="GO" id="GO:0006355">
    <property type="term" value="P:regulation of DNA-templated transcription"/>
    <property type="evidence" value="ECO:0000318"/>
    <property type="project" value="GO_Central"/>
</dbReference>
<proteinExistence type="predicted"/>
<dbReference type="Gramene" id="Pp3c26_5090V3.1">
    <property type="protein sequence ID" value="Pp3c26_5090V3.1"/>
    <property type="gene ID" value="Pp3c26_5090"/>
</dbReference>
<reference evidence="8 10" key="2">
    <citation type="journal article" date="2018" name="Plant J.">
        <title>The Physcomitrella patens chromosome-scale assembly reveals moss genome structure and evolution.</title>
        <authorList>
            <person name="Lang D."/>
            <person name="Ullrich K.K."/>
            <person name="Murat F."/>
            <person name="Fuchs J."/>
            <person name="Jenkins J."/>
            <person name="Haas F.B."/>
            <person name="Piednoel M."/>
            <person name="Gundlach H."/>
            <person name="Van Bel M."/>
            <person name="Meyberg R."/>
            <person name="Vives C."/>
            <person name="Morata J."/>
            <person name="Symeonidi A."/>
            <person name="Hiss M."/>
            <person name="Muchero W."/>
            <person name="Kamisugi Y."/>
            <person name="Saleh O."/>
            <person name="Blanc G."/>
            <person name="Decker E.L."/>
            <person name="van Gessel N."/>
            <person name="Grimwood J."/>
            <person name="Hayes R.D."/>
            <person name="Graham S.W."/>
            <person name="Gunter L.E."/>
            <person name="McDaniel S.F."/>
            <person name="Hoernstein S.N.W."/>
            <person name="Larsson A."/>
            <person name="Li F.W."/>
            <person name="Perroud P.F."/>
            <person name="Phillips J."/>
            <person name="Ranjan P."/>
            <person name="Rokshar D.S."/>
            <person name="Rothfels C.J."/>
            <person name="Schneider L."/>
            <person name="Shu S."/>
            <person name="Stevenson D.W."/>
            <person name="Thummler F."/>
            <person name="Tillich M."/>
            <person name="Villarreal Aguilar J.C."/>
            <person name="Widiez T."/>
            <person name="Wong G.K."/>
            <person name="Wymore A."/>
            <person name="Zhang Y."/>
            <person name="Zimmer A.D."/>
            <person name="Quatrano R.S."/>
            <person name="Mayer K.F.X."/>
            <person name="Goodstein D."/>
            <person name="Casacuberta J.M."/>
            <person name="Vandepoele K."/>
            <person name="Reski R."/>
            <person name="Cuming A.C."/>
            <person name="Tuskan G.A."/>
            <person name="Maumus F."/>
            <person name="Salse J."/>
            <person name="Schmutz J."/>
            <person name="Rensing S.A."/>
        </authorList>
    </citation>
    <scope>NUCLEOTIDE SEQUENCE [LARGE SCALE GENOMIC DNA]</scope>
    <source>
        <strain evidence="9 10">cv. Gransden 2004</strain>
    </source>
</reference>
<feature type="region of interest" description="Disordered" evidence="6">
    <location>
        <begin position="252"/>
        <end position="372"/>
    </location>
</feature>
<dbReference type="PROSITE" id="PS50811">
    <property type="entry name" value="WRKY"/>
    <property type="match status" value="1"/>
</dbReference>
<name>A0A2K1IBX7_PHYPA</name>
<dbReference type="Proteomes" id="UP000006727">
    <property type="component" value="Chromosome 26"/>
</dbReference>
<evidence type="ECO:0000256" key="5">
    <source>
        <dbReference type="ARBA" id="ARBA00023242"/>
    </source>
</evidence>
<dbReference type="AlphaFoldDB" id="A0A2K1IBX7"/>
<dbReference type="InterPro" id="IPR044810">
    <property type="entry name" value="WRKY_plant"/>
</dbReference>
<feature type="region of interest" description="Disordered" evidence="6">
    <location>
        <begin position="583"/>
        <end position="621"/>
    </location>
</feature>
<dbReference type="InterPro" id="IPR003657">
    <property type="entry name" value="WRKY_dom"/>
</dbReference>
<keyword evidence="4" id="KW-0804">Transcription</keyword>
<dbReference type="RefSeq" id="XP_073387634.1">
    <property type="nucleotide sequence ID" value="XM_073531533.1"/>
</dbReference>
<evidence type="ECO:0000259" key="7">
    <source>
        <dbReference type="PROSITE" id="PS50811"/>
    </source>
</evidence>
<evidence type="ECO:0000256" key="1">
    <source>
        <dbReference type="ARBA" id="ARBA00004123"/>
    </source>
</evidence>
<keyword evidence="2" id="KW-0805">Transcription regulation</keyword>
<dbReference type="GeneID" id="112277748"/>
<keyword evidence="10" id="KW-1185">Reference proteome</keyword>
<feature type="region of interest" description="Disordered" evidence="6">
    <location>
        <begin position="658"/>
        <end position="681"/>
    </location>
</feature>
<dbReference type="SUPFAM" id="SSF118290">
    <property type="entry name" value="WRKY DNA-binding domain"/>
    <property type="match status" value="1"/>
</dbReference>
<evidence type="ECO:0000256" key="2">
    <source>
        <dbReference type="ARBA" id="ARBA00023015"/>
    </source>
</evidence>
<dbReference type="EMBL" id="ABEU02000026">
    <property type="protein sequence ID" value="PNR26767.1"/>
    <property type="molecule type" value="Genomic_DNA"/>
</dbReference>
<evidence type="ECO:0000256" key="3">
    <source>
        <dbReference type="ARBA" id="ARBA00023125"/>
    </source>
</evidence>
<dbReference type="RefSeq" id="XP_024366205.1">
    <property type="nucleotide sequence ID" value="XM_024510437.1"/>
</dbReference>
<reference evidence="9" key="3">
    <citation type="submission" date="2020-12" db="UniProtKB">
        <authorList>
            <consortium name="EnsemblPlants"/>
        </authorList>
    </citation>
    <scope>IDENTIFICATION</scope>
</reference>
<evidence type="ECO:0000313" key="8">
    <source>
        <dbReference type="EMBL" id="PNR26767.1"/>
    </source>
</evidence>
<dbReference type="Gene3D" id="2.20.25.80">
    <property type="entry name" value="WRKY domain"/>
    <property type="match status" value="1"/>
</dbReference>
<dbReference type="GO" id="GO:0000976">
    <property type="term" value="F:transcription cis-regulatory region binding"/>
    <property type="evidence" value="ECO:0000318"/>
    <property type="project" value="GO_Central"/>
</dbReference>
<dbReference type="SMART" id="SM00774">
    <property type="entry name" value="WRKY"/>
    <property type="match status" value="1"/>
</dbReference>
<dbReference type="FunFam" id="2.20.25.80:FF:000003">
    <property type="entry name" value="WRKY transcription factor 57"/>
    <property type="match status" value="1"/>
</dbReference>
<feature type="compositionally biased region" description="Low complexity" evidence="6">
    <location>
        <begin position="210"/>
        <end position="220"/>
    </location>
</feature>
<dbReference type="EnsemblPlants" id="Pp3c26_5095V3.1">
    <property type="protein sequence ID" value="Pp3c26_5095V3.1"/>
    <property type="gene ID" value="Pp3c26_5095"/>
</dbReference>
<evidence type="ECO:0000313" key="9">
    <source>
        <dbReference type="EnsemblPlants" id="Pp3c26_5090V3.1"/>
    </source>
</evidence>
<evidence type="ECO:0000313" key="10">
    <source>
        <dbReference type="Proteomes" id="UP000006727"/>
    </source>
</evidence>
<dbReference type="Pfam" id="PF03106">
    <property type="entry name" value="WRKY"/>
    <property type="match status" value="1"/>
</dbReference>
<dbReference type="PaxDb" id="3218-PP1S159_105V6.1"/>
<organism evidence="8">
    <name type="scientific">Physcomitrium patens</name>
    <name type="common">Spreading-leaved earth moss</name>
    <name type="synonym">Physcomitrella patens</name>
    <dbReference type="NCBI Taxonomy" id="3218"/>
    <lineage>
        <taxon>Eukaryota</taxon>
        <taxon>Viridiplantae</taxon>
        <taxon>Streptophyta</taxon>
        <taxon>Embryophyta</taxon>
        <taxon>Bryophyta</taxon>
        <taxon>Bryophytina</taxon>
        <taxon>Bryopsida</taxon>
        <taxon>Funariidae</taxon>
        <taxon>Funariales</taxon>
        <taxon>Funariaceae</taxon>
        <taxon>Physcomitrium</taxon>
    </lineage>
</organism>
<keyword evidence="5" id="KW-0539">Nucleus</keyword>
<accession>A0A2K1IBX7</accession>
<feature type="domain" description="WRKY" evidence="7">
    <location>
        <begin position="382"/>
        <end position="447"/>
    </location>
</feature>
<keyword evidence="3" id="KW-0238">DNA-binding</keyword>
<evidence type="ECO:0000256" key="6">
    <source>
        <dbReference type="SAM" id="MobiDB-lite"/>
    </source>
</evidence>
<dbReference type="Gramene" id="Pp3c26_5095V3.1">
    <property type="protein sequence ID" value="Pp3c26_5095V3.1"/>
    <property type="gene ID" value="Pp3c26_5095"/>
</dbReference>